<evidence type="ECO:0000313" key="15">
    <source>
        <dbReference type="EMBL" id="MCG5030724.1"/>
    </source>
</evidence>
<proteinExistence type="inferred from homology"/>
<dbReference type="InterPro" id="IPR006311">
    <property type="entry name" value="TAT_signal"/>
</dbReference>
<name>A0ABS9MQY2_9BURK</name>
<evidence type="ECO:0000256" key="4">
    <source>
        <dbReference type="ARBA" id="ARBA00012926"/>
    </source>
</evidence>
<comment type="similarity">
    <text evidence="3">Belongs to the aconitase/IPM isomerase family.</text>
</comment>
<feature type="domain" description="Aconitase/3-isopropylmalate dehydratase large subunit alpha/beta/alpha" evidence="13">
    <location>
        <begin position="86"/>
        <end position="529"/>
    </location>
</feature>
<evidence type="ECO:0000256" key="5">
    <source>
        <dbReference type="ARBA" id="ARBA00022532"/>
    </source>
</evidence>
<dbReference type="SUPFAM" id="SSF53732">
    <property type="entry name" value="Aconitase iron-sulfur domain"/>
    <property type="match status" value="1"/>
</dbReference>
<reference evidence="15 16" key="1">
    <citation type="submission" date="2022-02" db="EMBL/GenBank/DDBJ databases">
        <title>Mesosutterella porci, a novel member of the family Sutterellaceae from pig feces.</title>
        <authorList>
            <person name="Wylensek D."/>
            <person name="Clavel T."/>
        </authorList>
    </citation>
    <scope>NUCLEOTIDE SEQUENCE [LARGE SCALE GENOMIC DNA]</scope>
    <source>
        <strain evidence="16">oilRF-744-wt-GAM-9</strain>
    </source>
</reference>
<evidence type="ECO:0000256" key="11">
    <source>
        <dbReference type="ARBA" id="ARBA00023501"/>
    </source>
</evidence>
<dbReference type="Pfam" id="PF00694">
    <property type="entry name" value="Aconitase_C"/>
    <property type="match status" value="1"/>
</dbReference>
<keyword evidence="16" id="KW-1185">Reference proteome</keyword>
<evidence type="ECO:0000256" key="8">
    <source>
        <dbReference type="ARBA" id="ARBA00023004"/>
    </source>
</evidence>
<feature type="domain" description="Aconitase A/isopropylmalate dehydratase small subunit swivel" evidence="14">
    <location>
        <begin position="608"/>
        <end position="735"/>
    </location>
</feature>
<evidence type="ECO:0000256" key="12">
    <source>
        <dbReference type="ARBA" id="ARBA00029682"/>
    </source>
</evidence>
<dbReference type="PANTHER" id="PTHR43160:SF3">
    <property type="entry name" value="ACONITATE HYDRATASE, MITOCHONDRIAL"/>
    <property type="match status" value="1"/>
</dbReference>
<organism evidence="15 16">
    <name type="scientific">Mesosutterella porci</name>
    <dbReference type="NCBI Taxonomy" id="2915351"/>
    <lineage>
        <taxon>Bacteria</taxon>
        <taxon>Pseudomonadati</taxon>
        <taxon>Pseudomonadota</taxon>
        <taxon>Betaproteobacteria</taxon>
        <taxon>Burkholderiales</taxon>
        <taxon>Sutterellaceae</taxon>
        <taxon>Mesosutterella</taxon>
    </lineage>
</organism>
<evidence type="ECO:0000256" key="9">
    <source>
        <dbReference type="ARBA" id="ARBA00023014"/>
    </source>
</evidence>
<keyword evidence="6" id="KW-0479">Metal-binding</keyword>
<sequence>MEGKKNFQLSRRTLLKDTAIGAAGVSAMSLPGLASAKASSAAGKKAAQASTANIRDFAMIKAFYRNYPSSLAAVRAKLNRPLTLSEKILYTHLYDPKNIQEYKRGASYAEFRPDRAGTHDIGGPMAILQFMTSGRDRIALPAAMVCDHLVTANAGARKDILFADQFNKETYDFLRDVSRRYGFDFWPAGSGICHQVFLENYDFPGGMMLVTDSHTPTACGLGMLAIGVGGADLVDALMGTEWELKMPKLIGVKLTGHLQGWASPKDVILKLAGILSTKGGTNCVIEYFGDGADTLSATGKATIGNMGAEVGSTSSVFPYDSHMKSYLQATGRAAVASLADGVAKDLHADPEVLAHPEKFFDRVVEINLSELTPYINGPLSPDAAMPIDKVGETVKSKGLPQNIEVALVGSCTNSSYEDFTRAASIARQCLDKGVKIKTPLIVVPGSVRIRETLKRDGILQTFEKLNATVMTTACGPCIGQWKRHIGDPSQKNTIIESFNRNFAGRNDGNKKTQAFLASPEMVVAMAIEGDMGFNPLKNTVTGANGASFKLAAPTGEELPKKGFATNVKGCVIPDFKKIEIKVSPNAERIRLLTPFAAWDGKDFVDLPLLIKAKGKCTTDHISPGGKWLPYRGNIDRISDNLLERAVNAFNGRSQSVWNVVNKDYETPAKTARLYKNKGIHSVIVGDDNYGEGSSREHAAMEPRYLNVSVVLAKSLARIHESNLKKQGILALTFVNPKDYDKIREKDRISVLGLKELAPGKTVTVVCKHEDGTEDRFQAAHSYNEKQLSWFRAGSALNAMKKAA</sequence>
<dbReference type="InterPro" id="IPR050926">
    <property type="entry name" value="Aconitase/IPM_isomerase"/>
</dbReference>
<evidence type="ECO:0000256" key="3">
    <source>
        <dbReference type="ARBA" id="ARBA00007185"/>
    </source>
</evidence>
<comment type="caution">
    <text evidence="15">The sequence shown here is derived from an EMBL/GenBank/DDBJ whole genome shotgun (WGS) entry which is preliminary data.</text>
</comment>
<dbReference type="GO" id="GO:0003994">
    <property type="term" value="F:aconitate hydratase activity"/>
    <property type="evidence" value="ECO:0007669"/>
    <property type="project" value="UniProtKB-EC"/>
</dbReference>
<dbReference type="InterPro" id="IPR036008">
    <property type="entry name" value="Aconitase_4Fe-4S_dom"/>
</dbReference>
<gene>
    <name evidence="15" type="ORF">MAF45_04595</name>
</gene>
<dbReference type="NCBIfam" id="NF005558">
    <property type="entry name" value="PRK07229.1"/>
    <property type="match status" value="1"/>
</dbReference>
<evidence type="ECO:0000259" key="14">
    <source>
        <dbReference type="Pfam" id="PF00694"/>
    </source>
</evidence>
<keyword evidence="9" id="KW-0411">Iron-sulfur</keyword>
<evidence type="ECO:0000256" key="7">
    <source>
        <dbReference type="ARBA" id="ARBA00022946"/>
    </source>
</evidence>
<dbReference type="InterPro" id="IPR001030">
    <property type="entry name" value="Acoase/IPM_deHydtase_lsu_aba"/>
</dbReference>
<evidence type="ECO:0000256" key="2">
    <source>
        <dbReference type="ARBA" id="ARBA00004717"/>
    </source>
</evidence>
<comment type="pathway">
    <text evidence="2">Carbohydrate metabolism; tricarboxylic acid cycle; isocitrate from oxaloacetate: step 2/2.</text>
</comment>
<evidence type="ECO:0000259" key="13">
    <source>
        <dbReference type="Pfam" id="PF00330"/>
    </source>
</evidence>
<dbReference type="Proteomes" id="UP001297600">
    <property type="component" value="Unassembled WGS sequence"/>
</dbReference>
<comment type="catalytic activity">
    <reaction evidence="11">
        <text>citrate = D-threo-isocitrate</text>
        <dbReference type="Rhea" id="RHEA:10336"/>
        <dbReference type="ChEBI" id="CHEBI:15562"/>
        <dbReference type="ChEBI" id="CHEBI:16947"/>
        <dbReference type="EC" id="4.2.1.3"/>
    </reaction>
</comment>
<dbReference type="EC" id="4.2.1.3" evidence="4"/>
<dbReference type="NCBIfam" id="TIGR01340">
    <property type="entry name" value="aconitase_mito"/>
    <property type="match status" value="1"/>
</dbReference>
<keyword evidence="7" id="KW-0809">Transit peptide</keyword>
<protein>
    <recommendedName>
        <fullName evidence="4">aconitate hydratase</fullName>
        <ecNumber evidence="4">4.2.1.3</ecNumber>
    </recommendedName>
    <alternativeName>
        <fullName evidence="12">Citrate hydro-lyase</fullName>
    </alternativeName>
</protein>
<dbReference type="InterPro" id="IPR006248">
    <property type="entry name" value="Aconitase_mito-like"/>
</dbReference>
<dbReference type="Gene3D" id="3.40.1060.10">
    <property type="entry name" value="Aconitase, Domain 2"/>
    <property type="match status" value="1"/>
</dbReference>
<dbReference type="EMBL" id="JAKNCT010000004">
    <property type="protein sequence ID" value="MCG5030724.1"/>
    <property type="molecule type" value="Genomic_DNA"/>
</dbReference>
<dbReference type="SUPFAM" id="SSF52016">
    <property type="entry name" value="LeuD/IlvD-like"/>
    <property type="match status" value="1"/>
</dbReference>
<evidence type="ECO:0000256" key="10">
    <source>
        <dbReference type="ARBA" id="ARBA00023239"/>
    </source>
</evidence>
<dbReference type="InterPro" id="IPR000573">
    <property type="entry name" value="AconitaseA/IPMdHydase_ssu_swvl"/>
</dbReference>
<dbReference type="Gene3D" id="3.20.19.10">
    <property type="entry name" value="Aconitase, domain 4"/>
    <property type="match status" value="1"/>
</dbReference>
<accession>A0ABS9MQY2</accession>
<keyword evidence="8" id="KW-0408">Iron</keyword>
<evidence type="ECO:0000256" key="6">
    <source>
        <dbReference type="ARBA" id="ARBA00022723"/>
    </source>
</evidence>
<evidence type="ECO:0000313" key="16">
    <source>
        <dbReference type="Proteomes" id="UP001297600"/>
    </source>
</evidence>
<dbReference type="RefSeq" id="WP_237978377.1">
    <property type="nucleotide sequence ID" value="NZ_JAKNCT010000004.1"/>
</dbReference>
<keyword evidence="5" id="KW-0816">Tricarboxylic acid cycle</keyword>
<comment type="cofactor">
    <cofactor evidence="1">
        <name>[4Fe-4S] cluster</name>
        <dbReference type="ChEBI" id="CHEBI:49883"/>
    </cofactor>
</comment>
<dbReference type="InterPro" id="IPR015932">
    <property type="entry name" value="Aconitase_dom2"/>
</dbReference>
<evidence type="ECO:0000256" key="1">
    <source>
        <dbReference type="ARBA" id="ARBA00001966"/>
    </source>
</evidence>
<dbReference type="PRINTS" id="PR00415">
    <property type="entry name" value="ACONITASE"/>
</dbReference>
<dbReference type="PROSITE" id="PS51318">
    <property type="entry name" value="TAT"/>
    <property type="match status" value="1"/>
</dbReference>
<dbReference type="Pfam" id="PF00330">
    <property type="entry name" value="Aconitase"/>
    <property type="match status" value="1"/>
</dbReference>
<dbReference type="PANTHER" id="PTHR43160">
    <property type="entry name" value="ACONITATE HYDRATASE B"/>
    <property type="match status" value="1"/>
</dbReference>
<keyword evidence="10 15" id="KW-0456">Lyase</keyword>
<dbReference type="Gene3D" id="3.30.499.10">
    <property type="entry name" value="Aconitase, domain 3"/>
    <property type="match status" value="2"/>
</dbReference>
<dbReference type="InterPro" id="IPR015928">
    <property type="entry name" value="Aconitase/3IPM_dehydase_swvl"/>
</dbReference>
<dbReference type="InterPro" id="IPR015931">
    <property type="entry name" value="Acnase/IPM_dHydase_lsu_aba_1/3"/>
</dbReference>